<evidence type="ECO:0000256" key="6">
    <source>
        <dbReference type="ARBA" id="ARBA00022692"/>
    </source>
</evidence>
<feature type="coiled-coil region" evidence="10">
    <location>
        <begin position="100"/>
        <end position="195"/>
    </location>
</feature>
<evidence type="ECO:0000256" key="5">
    <source>
        <dbReference type="ARBA" id="ARBA00022519"/>
    </source>
</evidence>
<evidence type="ECO:0000259" key="12">
    <source>
        <dbReference type="Pfam" id="PF26002"/>
    </source>
</evidence>
<dbReference type="InterPro" id="IPR050739">
    <property type="entry name" value="MFP"/>
</dbReference>
<organism evidence="13 14">
    <name type="scientific">Kistimonas scapharcae</name>
    <dbReference type="NCBI Taxonomy" id="1036133"/>
    <lineage>
        <taxon>Bacteria</taxon>
        <taxon>Pseudomonadati</taxon>
        <taxon>Pseudomonadota</taxon>
        <taxon>Gammaproteobacteria</taxon>
        <taxon>Oceanospirillales</taxon>
        <taxon>Endozoicomonadaceae</taxon>
        <taxon>Kistimonas</taxon>
    </lineage>
</organism>
<keyword evidence="6" id="KW-0812">Transmembrane</keyword>
<dbReference type="InterPro" id="IPR058982">
    <property type="entry name" value="Beta-barrel_AprE"/>
</dbReference>
<evidence type="ECO:0000256" key="4">
    <source>
        <dbReference type="ARBA" id="ARBA00022475"/>
    </source>
</evidence>
<protein>
    <recommendedName>
        <fullName evidence="9">Membrane fusion protein (MFP) family protein</fullName>
    </recommendedName>
</protein>
<keyword evidence="4 9" id="KW-1003">Cell membrane</keyword>
<evidence type="ECO:0000256" key="2">
    <source>
        <dbReference type="ARBA" id="ARBA00009477"/>
    </source>
</evidence>
<evidence type="ECO:0000313" key="13">
    <source>
        <dbReference type="EMBL" id="GAA4651265.1"/>
    </source>
</evidence>
<dbReference type="EMBL" id="BAABFL010000445">
    <property type="protein sequence ID" value="GAA4651265.1"/>
    <property type="molecule type" value="Genomic_DNA"/>
</dbReference>
<keyword evidence="14" id="KW-1185">Reference proteome</keyword>
<dbReference type="Pfam" id="PF25994">
    <property type="entry name" value="HH_AprE"/>
    <property type="match status" value="1"/>
</dbReference>
<gene>
    <name evidence="13" type="ORF">GCM10023116_35490</name>
</gene>
<evidence type="ECO:0000256" key="8">
    <source>
        <dbReference type="ARBA" id="ARBA00023136"/>
    </source>
</evidence>
<dbReference type="Proteomes" id="UP001500604">
    <property type="component" value="Unassembled WGS sequence"/>
</dbReference>
<comment type="subcellular location">
    <subcellularLocation>
        <location evidence="1 9">Cell inner membrane</location>
        <topology evidence="1 9">Single-pass membrane protein</topology>
    </subcellularLocation>
</comment>
<proteinExistence type="inferred from homology"/>
<dbReference type="Gene3D" id="2.40.30.170">
    <property type="match status" value="1"/>
</dbReference>
<dbReference type="NCBIfam" id="TIGR01843">
    <property type="entry name" value="type_I_hlyD"/>
    <property type="match status" value="1"/>
</dbReference>
<feature type="domain" description="AprE-like long alpha-helical hairpin" evidence="11">
    <location>
        <begin position="99"/>
        <end position="275"/>
    </location>
</feature>
<name>A0ABP8V7P3_9GAMM</name>
<evidence type="ECO:0000256" key="7">
    <source>
        <dbReference type="ARBA" id="ARBA00022989"/>
    </source>
</evidence>
<evidence type="ECO:0000256" key="1">
    <source>
        <dbReference type="ARBA" id="ARBA00004377"/>
    </source>
</evidence>
<evidence type="ECO:0000259" key="11">
    <source>
        <dbReference type="Pfam" id="PF25994"/>
    </source>
</evidence>
<evidence type="ECO:0000313" key="14">
    <source>
        <dbReference type="Proteomes" id="UP001500604"/>
    </source>
</evidence>
<reference evidence="14" key="1">
    <citation type="journal article" date="2019" name="Int. J. Syst. Evol. Microbiol.">
        <title>The Global Catalogue of Microorganisms (GCM) 10K type strain sequencing project: providing services to taxonomists for standard genome sequencing and annotation.</title>
        <authorList>
            <consortium name="The Broad Institute Genomics Platform"/>
            <consortium name="The Broad Institute Genome Sequencing Center for Infectious Disease"/>
            <person name="Wu L."/>
            <person name="Ma J."/>
        </authorList>
    </citation>
    <scope>NUCLEOTIDE SEQUENCE [LARGE SCALE GENOMIC DNA]</scope>
    <source>
        <strain evidence="14">JCM 17805</strain>
    </source>
</reference>
<evidence type="ECO:0000256" key="9">
    <source>
        <dbReference type="RuleBase" id="RU365093"/>
    </source>
</evidence>
<evidence type="ECO:0000256" key="10">
    <source>
        <dbReference type="SAM" id="Coils"/>
    </source>
</evidence>
<feature type="coiled-coil region" evidence="10">
    <location>
        <begin position="249"/>
        <end position="276"/>
    </location>
</feature>
<keyword evidence="10" id="KW-0175">Coiled coil</keyword>
<keyword evidence="3 9" id="KW-0813">Transport</keyword>
<dbReference type="PANTHER" id="PTHR30386">
    <property type="entry name" value="MEMBRANE FUSION SUBUNIT OF EMRAB-TOLC MULTIDRUG EFFLUX PUMP"/>
    <property type="match status" value="1"/>
</dbReference>
<dbReference type="PRINTS" id="PR01490">
    <property type="entry name" value="RTXTOXIND"/>
</dbReference>
<accession>A0ABP8V7P3</accession>
<keyword evidence="8" id="KW-0472">Membrane</keyword>
<keyword evidence="5 9" id="KW-0997">Cell inner membrane</keyword>
<keyword evidence="7" id="KW-1133">Transmembrane helix</keyword>
<dbReference type="PANTHER" id="PTHR30386:SF26">
    <property type="entry name" value="TRANSPORT PROTEIN COMB"/>
    <property type="match status" value="1"/>
</dbReference>
<sequence length="428" mass="48169">MAMKPLISRMNHRFLSRYSIVLCITGIILFFLIWAAIVEIDVVVKSDGRVTTFSNNSVVEHLEGGILTGLHVTEGQRVAKDMLLFAVMNPTLTENISIRKQQLNGLVAKAQRLYAEMKGEALSPSIEQVAEKDEYYFNELELHKKRKKKLSEQISIVRQQITKEEAQLSELNQVIKDMNNERAVAQKQLDILSTLLRQGAGSVQNQLEKKMALLKIETRINQSMKQIPVIEAKLSELRLKKSKLITDFREEAQHDYNKTRLEIAQIQEQIRSSREREVREKVTAPVTGTLHTLHVNTIGEVVPPGAVMAEIVPDGVPLMVEAMVAPHDRAKVWPGQAVNVRVSAYDYTTYGSLKGKVLEVSADTYKHEVTSQHYYKAMIETDTSGFDENSQLIPGMTVELNILAGKRTLLGYLLGPLSESIRFTATDT</sequence>
<dbReference type="Pfam" id="PF26002">
    <property type="entry name" value="Beta-barrel_AprE"/>
    <property type="match status" value="1"/>
</dbReference>
<evidence type="ECO:0000256" key="3">
    <source>
        <dbReference type="ARBA" id="ARBA00022448"/>
    </source>
</evidence>
<feature type="domain" description="AprE-like beta-barrel" evidence="12">
    <location>
        <begin position="318"/>
        <end position="403"/>
    </location>
</feature>
<comment type="caution">
    <text evidence="13">The sequence shown here is derived from an EMBL/GenBank/DDBJ whole genome shotgun (WGS) entry which is preliminary data.</text>
</comment>
<dbReference type="InterPro" id="IPR010129">
    <property type="entry name" value="T1SS_HlyD"/>
</dbReference>
<dbReference type="InterPro" id="IPR058781">
    <property type="entry name" value="HH_AprE-like"/>
</dbReference>
<comment type="similarity">
    <text evidence="2 9">Belongs to the membrane fusion protein (MFP) (TC 8.A.1) family.</text>
</comment>